<accession>A0A016T9X4</accession>
<protein>
    <submittedName>
        <fullName evidence="1">Uncharacterized protein</fullName>
    </submittedName>
</protein>
<sequence>MTTRRTSSTTEPLHSEHAFTTSFMKKRCGSAASAIWSAHGIRLSFRKALHLFQLIHSQSNKDGETIN</sequence>
<keyword evidence="2" id="KW-1185">Reference proteome</keyword>
<gene>
    <name evidence="1" type="primary">Acey_s0122.g1045</name>
    <name evidence="1" type="ORF">Y032_0122g1045</name>
</gene>
<organism evidence="1 2">
    <name type="scientific">Ancylostoma ceylanicum</name>
    <dbReference type="NCBI Taxonomy" id="53326"/>
    <lineage>
        <taxon>Eukaryota</taxon>
        <taxon>Metazoa</taxon>
        <taxon>Ecdysozoa</taxon>
        <taxon>Nematoda</taxon>
        <taxon>Chromadorea</taxon>
        <taxon>Rhabditida</taxon>
        <taxon>Rhabditina</taxon>
        <taxon>Rhabditomorpha</taxon>
        <taxon>Strongyloidea</taxon>
        <taxon>Ancylostomatidae</taxon>
        <taxon>Ancylostomatinae</taxon>
        <taxon>Ancylostoma</taxon>
    </lineage>
</organism>
<evidence type="ECO:0000313" key="1">
    <source>
        <dbReference type="EMBL" id="EYB99424.1"/>
    </source>
</evidence>
<dbReference type="AlphaFoldDB" id="A0A016T9X4"/>
<dbReference type="Proteomes" id="UP000024635">
    <property type="component" value="Unassembled WGS sequence"/>
</dbReference>
<reference evidence="2" key="1">
    <citation type="journal article" date="2015" name="Nat. Genet.">
        <title>The genome and transcriptome of the zoonotic hookworm Ancylostoma ceylanicum identify infection-specific gene families.</title>
        <authorList>
            <person name="Schwarz E.M."/>
            <person name="Hu Y."/>
            <person name="Antoshechkin I."/>
            <person name="Miller M.M."/>
            <person name="Sternberg P.W."/>
            <person name="Aroian R.V."/>
        </authorList>
    </citation>
    <scope>NUCLEOTIDE SEQUENCE</scope>
    <source>
        <strain evidence="2">HY135</strain>
    </source>
</reference>
<dbReference type="EMBL" id="JARK01001458">
    <property type="protein sequence ID" value="EYB99424.1"/>
    <property type="molecule type" value="Genomic_DNA"/>
</dbReference>
<name>A0A016T9X4_9BILA</name>
<evidence type="ECO:0000313" key="2">
    <source>
        <dbReference type="Proteomes" id="UP000024635"/>
    </source>
</evidence>
<proteinExistence type="predicted"/>
<comment type="caution">
    <text evidence="1">The sequence shown here is derived from an EMBL/GenBank/DDBJ whole genome shotgun (WGS) entry which is preliminary data.</text>
</comment>